<dbReference type="Pfam" id="PF00583">
    <property type="entry name" value="Acetyltransf_1"/>
    <property type="match status" value="1"/>
</dbReference>
<evidence type="ECO:0000259" key="3">
    <source>
        <dbReference type="Pfam" id="PF00583"/>
    </source>
</evidence>
<evidence type="ECO:0000313" key="4">
    <source>
        <dbReference type="EMBL" id="PUU77497.1"/>
    </source>
</evidence>
<keyword evidence="2" id="KW-0812">Transmembrane</keyword>
<keyword evidence="5" id="KW-1185">Reference proteome</keyword>
<evidence type="ECO:0000313" key="5">
    <source>
        <dbReference type="Proteomes" id="UP000244722"/>
    </source>
</evidence>
<organism evidence="4 5">
    <name type="scientific">Tuber borchii</name>
    <name type="common">White truffle</name>
    <dbReference type="NCBI Taxonomy" id="42251"/>
    <lineage>
        <taxon>Eukaryota</taxon>
        <taxon>Fungi</taxon>
        <taxon>Dikarya</taxon>
        <taxon>Ascomycota</taxon>
        <taxon>Pezizomycotina</taxon>
        <taxon>Pezizomycetes</taxon>
        <taxon>Pezizales</taxon>
        <taxon>Tuberaceae</taxon>
        <taxon>Tuber</taxon>
    </lineage>
</organism>
<dbReference type="InterPro" id="IPR016181">
    <property type="entry name" value="Acyl_CoA_acyltransferase"/>
</dbReference>
<protein>
    <recommendedName>
        <fullName evidence="3">N-acetyltransferase domain-containing protein</fullName>
    </recommendedName>
</protein>
<dbReference type="Proteomes" id="UP000244722">
    <property type="component" value="Unassembled WGS sequence"/>
</dbReference>
<feature type="transmembrane region" description="Helical" evidence="2">
    <location>
        <begin position="6"/>
        <end position="25"/>
    </location>
</feature>
<comment type="caution">
    <text evidence="4">The sequence shown here is derived from an EMBL/GenBank/DDBJ whole genome shotgun (WGS) entry which is preliminary data.</text>
</comment>
<evidence type="ECO:0000256" key="1">
    <source>
        <dbReference type="SAM" id="MobiDB-lite"/>
    </source>
</evidence>
<dbReference type="SUPFAM" id="SSF55729">
    <property type="entry name" value="Acyl-CoA N-acyltransferases (Nat)"/>
    <property type="match status" value="1"/>
</dbReference>
<evidence type="ECO:0000256" key="2">
    <source>
        <dbReference type="SAM" id="Phobius"/>
    </source>
</evidence>
<keyword evidence="2" id="KW-1133">Transmembrane helix</keyword>
<feature type="domain" description="N-acetyltransferase" evidence="3">
    <location>
        <begin position="44"/>
        <end position="124"/>
    </location>
</feature>
<dbReference type="EMBL" id="NESQ01000151">
    <property type="protein sequence ID" value="PUU77497.1"/>
    <property type="molecule type" value="Genomic_DNA"/>
</dbReference>
<sequence>MAVLFFVGYAIAVLSACGYLTYGYIERAEWLGSRSGLAATLGGDRKMEVVGALWGEEVIGVVVFERVKGEREKEKKKKKKKGGDGGEEEEEEGVIYGWAVRLRYRGKGVGRGLLEKVAEICEGRVRFAEDHVRMFTPPTPVLFFFFVSDGIVSELRDIY</sequence>
<proteinExistence type="predicted"/>
<dbReference type="OrthoDB" id="5343688at2759"/>
<dbReference type="AlphaFoldDB" id="A0A2T6ZPU9"/>
<dbReference type="GO" id="GO:0016747">
    <property type="term" value="F:acyltransferase activity, transferring groups other than amino-acyl groups"/>
    <property type="evidence" value="ECO:0007669"/>
    <property type="project" value="InterPro"/>
</dbReference>
<reference evidence="4 5" key="1">
    <citation type="submission" date="2017-04" db="EMBL/GenBank/DDBJ databases">
        <title>Draft genome sequence of Tuber borchii Vittad., a whitish edible truffle.</title>
        <authorList>
            <consortium name="DOE Joint Genome Institute"/>
            <person name="Murat C."/>
            <person name="Kuo A."/>
            <person name="Barry K.W."/>
            <person name="Clum A."/>
            <person name="Dockter R.B."/>
            <person name="Fauchery L."/>
            <person name="Iotti M."/>
            <person name="Kohler A."/>
            <person name="Labutti K."/>
            <person name="Lindquist E.A."/>
            <person name="Lipzen A."/>
            <person name="Ohm R.A."/>
            <person name="Wang M."/>
            <person name="Grigoriev I.V."/>
            <person name="Zambonelli A."/>
            <person name="Martin F.M."/>
        </authorList>
    </citation>
    <scope>NUCLEOTIDE SEQUENCE [LARGE SCALE GENOMIC DNA]</scope>
    <source>
        <strain evidence="4 5">Tbo3840</strain>
    </source>
</reference>
<accession>A0A2T6ZPU9</accession>
<keyword evidence="2" id="KW-0472">Membrane</keyword>
<dbReference type="Gene3D" id="3.40.630.30">
    <property type="match status" value="1"/>
</dbReference>
<feature type="region of interest" description="Disordered" evidence="1">
    <location>
        <begin position="69"/>
        <end position="90"/>
    </location>
</feature>
<dbReference type="InterPro" id="IPR000182">
    <property type="entry name" value="GNAT_dom"/>
</dbReference>
<gene>
    <name evidence="4" type="ORF">B9Z19DRAFT_1086221</name>
</gene>
<name>A0A2T6ZPU9_TUBBO</name>